<sequence>MFSSQDIKALLRKALAAAIAAVLGFVLLSALLIGGFVMLLEAATLALAPWVGDAGAYGITGGFCLLLLGIFFFRMFHGPASKSKSSSEGDKEEGPSPLNAFSKLITKHPWEAVLVAFALGITEQSDPRMRQMLIQSGLAFLKVGNAMDDGESDGESGMSQASNDESADAAPPS</sequence>
<keyword evidence="2" id="KW-1133">Transmembrane helix</keyword>
<dbReference type="PATRIC" id="fig|626887.3.peg.2161"/>
<evidence type="ECO:0000256" key="1">
    <source>
        <dbReference type="SAM" id="MobiDB-lite"/>
    </source>
</evidence>
<feature type="transmembrane region" description="Helical" evidence="2">
    <location>
        <begin position="15"/>
        <end position="48"/>
    </location>
</feature>
<dbReference type="Proteomes" id="UP000013165">
    <property type="component" value="Unassembled WGS sequence"/>
</dbReference>
<protein>
    <submittedName>
        <fullName evidence="3">Uncharacterized protein</fullName>
    </submittedName>
</protein>
<comment type="caution">
    <text evidence="3">The sequence shown here is derived from an EMBL/GenBank/DDBJ whole genome shotgun (WGS) entry which is preliminary data.</text>
</comment>
<keyword evidence="4" id="KW-1185">Reference proteome</keyword>
<evidence type="ECO:0000256" key="2">
    <source>
        <dbReference type="SAM" id="Phobius"/>
    </source>
</evidence>
<gene>
    <name evidence="3" type="ORF">J057_10786</name>
</gene>
<dbReference type="HOGENOM" id="CLU_1625107_0_0_6"/>
<dbReference type="AlphaFoldDB" id="N6WXN6"/>
<name>N6WXN6_9GAMM</name>
<organism evidence="3 4">
    <name type="scientific">Marinobacter nanhaiticus D15-8W</name>
    <dbReference type="NCBI Taxonomy" id="626887"/>
    <lineage>
        <taxon>Bacteria</taxon>
        <taxon>Pseudomonadati</taxon>
        <taxon>Pseudomonadota</taxon>
        <taxon>Gammaproteobacteria</taxon>
        <taxon>Pseudomonadales</taxon>
        <taxon>Marinobacteraceae</taxon>
        <taxon>Marinobacter</taxon>
    </lineage>
</organism>
<reference evidence="3 4" key="1">
    <citation type="journal article" date="2013" name="Genome Announc.">
        <title>Genome Sequence of the Polycyclic Aromatic Hydrocarbon-Degrading Bacterium Strain Marinobacter nanhaiticus D15-8WT.</title>
        <authorList>
            <person name="Cui Z."/>
            <person name="Gao W."/>
            <person name="Li Q."/>
            <person name="Xu G."/>
            <person name="Zheng L."/>
        </authorList>
    </citation>
    <scope>NUCLEOTIDE SEQUENCE [LARGE SCALE GENOMIC DNA]</scope>
    <source>
        <strain evidence="3 4">D15-8W</strain>
    </source>
</reference>
<keyword evidence="2" id="KW-0812">Transmembrane</keyword>
<evidence type="ECO:0000313" key="3">
    <source>
        <dbReference type="EMBL" id="ENO15832.1"/>
    </source>
</evidence>
<dbReference type="EMBL" id="APLQ01000011">
    <property type="protein sequence ID" value="ENO15832.1"/>
    <property type="molecule type" value="Genomic_DNA"/>
</dbReference>
<keyword evidence="2" id="KW-0472">Membrane</keyword>
<evidence type="ECO:0000313" key="4">
    <source>
        <dbReference type="Proteomes" id="UP000013165"/>
    </source>
</evidence>
<accession>N6WXN6</accession>
<feature type="region of interest" description="Disordered" evidence="1">
    <location>
        <begin position="145"/>
        <end position="173"/>
    </location>
</feature>
<dbReference type="RefSeq" id="WP_004580122.1">
    <property type="nucleotide sequence ID" value="NZ_AP028878.1"/>
</dbReference>
<dbReference type="OrthoDB" id="6369388at2"/>
<proteinExistence type="predicted"/>
<feature type="transmembrane region" description="Helical" evidence="2">
    <location>
        <begin position="54"/>
        <end position="76"/>
    </location>
</feature>